<evidence type="ECO:0000256" key="1">
    <source>
        <dbReference type="ARBA" id="ARBA00022603"/>
    </source>
</evidence>
<dbReference type="EMBL" id="PRBV01000014">
    <property type="protein sequence ID" value="RTJ78365.1"/>
    <property type="molecule type" value="Genomic_DNA"/>
</dbReference>
<dbReference type="GO" id="GO:0032259">
    <property type="term" value="P:methylation"/>
    <property type="evidence" value="ECO:0007669"/>
    <property type="project" value="UniProtKB-KW"/>
</dbReference>
<dbReference type="GO" id="GO:0008170">
    <property type="term" value="F:N-methyltransferase activity"/>
    <property type="evidence" value="ECO:0007669"/>
    <property type="project" value="InterPro"/>
</dbReference>
<comment type="caution">
    <text evidence="4">The sequence shown here is derived from an EMBL/GenBank/DDBJ whole genome shotgun (WGS) entry which is preliminary data.</text>
</comment>
<evidence type="ECO:0000313" key="4">
    <source>
        <dbReference type="EMBL" id="RTJ78365.1"/>
    </source>
</evidence>
<dbReference type="SUPFAM" id="SSF53335">
    <property type="entry name" value="S-adenosyl-L-methionine-dependent methyltransferases"/>
    <property type="match status" value="2"/>
</dbReference>
<dbReference type="RefSeq" id="WP_126232482.1">
    <property type="nucleotide sequence ID" value="NZ_PRBV01000014.1"/>
</dbReference>
<proteinExistence type="predicted"/>
<dbReference type="Proteomes" id="UP000288507">
    <property type="component" value="Unassembled WGS sequence"/>
</dbReference>
<gene>
    <name evidence="4" type="ORF">C3H57_08645</name>
</gene>
<evidence type="ECO:0000256" key="2">
    <source>
        <dbReference type="ARBA" id="ARBA00022679"/>
    </source>
</evidence>
<dbReference type="GO" id="GO:0003677">
    <property type="term" value="F:DNA binding"/>
    <property type="evidence" value="ECO:0007669"/>
    <property type="project" value="InterPro"/>
</dbReference>
<dbReference type="AlphaFoldDB" id="A0A431EAZ0"/>
<accession>A0A431EAZ0</accession>
<name>A0A431EAZ0_CAMJU</name>
<organism evidence="4 5">
    <name type="scientific">Campylobacter jejuni</name>
    <dbReference type="NCBI Taxonomy" id="197"/>
    <lineage>
        <taxon>Bacteria</taxon>
        <taxon>Pseudomonadati</taxon>
        <taxon>Campylobacterota</taxon>
        <taxon>Epsilonproteobacteria</taxon>
        <taxon>Campylobacterales</taxon>
        <taxon>Campylobacteraceae</taxon>
        <taxon>Campylobacter</taxon>
    </lineage>
</organism>
<dbReference type="Gene3D" id="3.40.50.150">
    <property type="entry name" value="Vaccinia Virus protein VP39"/>
    <property type="match status" value="2"/>
</dbReference>
<keyword evidence="1" id="KW-0489">Methyltransferase</keyword>
<reference evidence="4 5" key="1">
    <citation type="journal article" date="2019" name="Appl. Environ. Microbiol.">
        <title>Population genetics and characterization of Campylobacter jejuni isolates in western jackdaws and game birds in Finland.</title>
        <authorList>
            <person name="Kovanen S."/>
            <person name="Rossi M."/>
            <person name="Pohja-Mykra M."/>
            <person name="Nieminen T."/>
            <person name="Raunio-Saarnisto M."/>
            <person name="Sauvala M."/>
            <person name="Fredriksson-Ahomaa M."/>
            <person name="Hanninen M.L."/>
            <person name="Kivisto R."/>
        </authorList>
    </citation>
    <scope>NUCLEOTIDE SEQUENCE [LARGE SCALE GENOMIC DNA]</scope>
    <source>
        <strain evidence="4 5">CB313</strain>
    </source>
</reference>
<evidence type="ECO:0000259" key="3">
    <source>
        <dbReference type="Pfam" id="PF01555"/>
    </source>
</evidence>
<dbReference type="InterPro" id="IPR002941">
    <property type="entry name" value="DNA_methylase_N4/N6"/>
</dbReference>
<sequence>MINYIDLENWRYYLEEMKITTNSRWISTLSEKPIFETFLIPKRDFLPKPDSNHHGVWIAEIPFQMIMRYTNPGDVVWFQFGGSGVDYEVCKLLDRKCVINDITPKRDYIVEADSRYYKLEERADLILSHPPYWDIVRYSDKENDLSNTKTLKEFLQFWDEILKNTFENLKEDGFFVFACGNIYKNSEEVELGNMMCFMAQKYFMLKQHIIKDYGETKGSEAKNYNVNYYRQLKGKYGNFYGDNIYVMRKQKSKNNVSNILKEML</sequence>
<dbReference type="Pfam" id="PF01555">
    <property type="entry name" value="N6_N4_Mtase"/>
    <property type="match status" value="1"/>
</dbReference>
<keyword evidence="2" id="KW-0808">Transferase</keyword>
<feature type="domain" description="DNA methylase N-4/N-6" evidence="3">
    <location>
        <begin position="124"/>
        <end position="230"/>
    </location>
</feature>
<protein>
    <recommendedName>
        <fullName evidence="3">DNA methylase N-4/N-6 domain-containing protein</fullName>
    </recommendedName>
</protein>
<evidence type="ECO:0000313" key="5">
    <source>
        <dbReference type="Proteomes" id="UP000288507"/>
    </source>
</evidence>
<dbReference type="InterPro" id="IPR029063">
    <property type="entry name" value="SAM-dependent_MTases_sf"/>
</dbReference>